<dbReference type="CDD" id="cd01949">
    <property type="entry name" value="GGDEF"/>
    <property type="match status" value="1"/>
</dbReference>
<dbReference type="Pfam" id="PF08448">
    <property type="entry name" value="PAS_4"/>
    <property type="match status" value="2"/>
</dbReference>
<protein>
    <submittedName>
        <fullName evidence="5">PAS domain S-box-containing protein/diguanylate cyclase (GGDEF) domain-containing protein</fullName>
    </submittedName>
</protein>
<dbReference type="InterPro" id="IPR013655">
    <property type="entry name" value="PAS_fold_3"/>
</dbReference>
<dbReference type="InterPro" id="IPR037522">
    <property type="entry name" value="HD_GYP_dom"/>
</dbReference>
<dbReference type="EMBL" id="FNPV01000003">
    <property type="protein sequence ID" value="SDY65421.1"/>
    <property type="molecule type" value="Genomic_DNA"/>
</dbReference>
<dbReference type="SMART" id="SM00091">
    <property type="entry name" value="PAS"/>
    <property type="match status" value="3"/>
</dbReference>
<dbReference type="PROSITE" id="PS50112">
    <property type="entry name" value="PAS"/>
    <property type="match status" value="1"/>
</dbReference>
<dbReference type="InterPro" id="IPR000700">
    <property type="entry name" value="PAS-assoc_C"/>
</dbReference>
<keyword evidence="6" id="KW-1185">Reference proteome</keyword>
<dbReference type="Gene3D" id="3.30.450.20">
    <property type="entry name" value="PAS domain"/>
    <property type="match status" value="3"/>
</dbReference>
<dbReference type="SMART" id="SM00086">
    <property type="entry name" value="PAC"/>
    <property type="match status" value="3"/>
</dbReference>
<dbReference type="PROSITE" id="PS50887">
    <property type="entry name" value="GGDEF"/>
    <property type="match status" value="1"/>
</dbReference>
<gene>
    <name evidence="5" type="ORF">SAMN05192546_103279</name>
</gene>
<organism evidence="5 6">
    <name type="scientific">Tindallia californiensis</name>
    <dbReference type="NCBI Taxonomy" id="159292"/>
    <lineage>
        <taxon>Bacteria</taxon>
        <taxon>Bacillati</taxon>
        <taxon>Bacillota</taxon>
        <taxon>Clostridia</taxon>
        <taxon>Peptostreptococcales</taxon>
        <taxon>Tindalliaceae</taxon>
        <taxon>Tindallia</taxon>
    </lineage>
</organism>
<evidence type="ECO:0000313" key="5">
    <source>
        <dbReference type="EMBL" id="SDY65421.1"/>
    </source>
</evidence>
<dbReference type="NCBIfam" id="TIGR00229">
    <property type="entry name" value="sensory_box"/>
    <property type="match status" value="3"/>
</dbReference>
<dbReference type="PANTHER" id="PTHR44757:SF2">
    <property type="entry name" value="BIOFILM ARCHITECTURE MAINTENANCE PROTEIN MBAA"/>
    <property type="match status" value="1"/>
</dbReference>
<evidence type="ECO:0000259" key="2">
    <source>
        <dbReference type="PROSITE" id="PS50113"/>
    </source>
</evidence>
<dbReference type="NCBIfam" id="TIGR00254">
    <property type="entry name" value="GGDEF"/>
    <property type="match status" value="1"/>
</dbReference>
<evidence type="ECO:0000313" key="6">
    <source>
        <dbReference type="Proteomes" id="UP000199230"/>
    </source>
</evidence>
<proteinExistence type="predicted"/>
<dbReference type="SUPFAM" id="SSF55785">
    <property type="entry name" value="PYP-like sensor domain (PAS domain)"/>
    <property type="match status" value="3"/>
</dbReference>
<feature type="domain" description="GGDEF" evidence="3">
    <location>
        <begin position="419"/>
        <end position="548"/>
    </location>
</feature>
<dbReference type="InterPro" id="IPR043128">
    <property type="entry name" value="Rev_trsase/Diguanyl_cyclase"/>
</dbReference>
<feature type="domain" description="PAC" evidence="2">
    <location>
        <begin position="210"/>
        <end position="262"/>
    </location>
</feature>
<dbReference type="PROSITE" id="PS51832">
    <property type="entry name" value="HD_GYP"/>
    <property type="match status" value="1"/>
</dbReference>
<dbReference type="PROSITE" id="PS50113">
    <property type="entry name" value="PAC"/>
    <property type="match status" value="2"/>
</dbReference>
<dbReference type="Proteomes" id="UP000199230">
    <property type="component" value="Unassembled WGS sequence"/>
</dbReference>
<feature type="domain" description="HD-GYP" evidence="4">
    <location>
        <begin position="540"/>
        <end position="725"/>
    </location>
</feature>
<dbReference type="Pfam" id="PF00990">
    <property type="entry name" value="GGDEF"/>
    <property type="match status" value="1"/>
</dbReference>
<evidence type="ECO:0000259" key="4">
    <source>
        <dbReference type="PROSITE" id="PS51832"/>
    </source>
</evidence>
<dbReference type="AlphaFoldDB" id="A0A1H3LLY4"/>
<dbReference type="Gene3D" id="3.30.70.270">
    <property type="match status" value="1"/>
</dbReference>
<feature type="domain" description="PAC" evidence="2">
    <location>
        <begin position="338"/>
        <end position="390"/>
    </location>
</feature>
<dbReference type="Pfam" id="PF08447">
    <property type="entry name" value="PAS_3"/>
    <property type="match status" value="1"/>
</dbReference>
<dbReference type="CDD" id="cd00130">
    <property type="entry name" value="PAS"/>
    <property type="match status" value="1"/>
</dbReference>
<dbReference type="InterPro" id="IPR035965">
    <property type="entry name" value="PAS-like_dom_sf"/>
</dbReference>
<dbReference type="Pfam" id="PF13487">
    <property type="entry name" value="HD_5"/>
    <property type="match status" value="1"/>
</dbReference>
<dbReference type="InterPro" id="IPR013656">
    <property type="entry name" value="PAS_4"/>
</dbReference>
<dbReference type="RefSeq" id="WP_093312080.1">
    <property type="nucleotide sequence ID" value="NZ_FNPV01000003.1"/>
</dbReference>
<dbReference type="OrthoDB" id="9804747at2"/>
<dbReference type="STRING" id="159292.SAMN05192546_103279"/>
<evidence type="ECO:0000259" key="3">
    <source>
        <dbReference type="PROSITE" id="PS50887"/>
    </source>
</evidence>
<reference evidence="5 6" key="1">
    <citation type="submission" date="2016-10" db="EMBL/GenBank/DDBJ databases">
        <authorList>
            <person name="de Groot N.N."/>
        </authorList>
    </citation>
    <scope>NUCLEOTIDE SEQUENCE [LARGE SCALE GENOMIC DNA]</scope>
    <source>
        <strain evidence="5 6">APO</strain>
    </source>
</reference>
<dbReference type="InterPro" id="IPR000014">
    <property type="entry name" value="PAS"/>
</dbReference>
<accession>A0A1H3LLY4</accession>
<dbReference type="SUPFAM" id="SSF109604">
    <property type="entry name" value="HD-domain/PDEase-like"/>
    <property type="match status" value="1"/>
</dbReference>
<name>A0A1H3LLY4_9FIRM</name>
<dbReference type="InterPro" id="IPR052155">
    <property type="entry name" value="Biofilm_reg_signaling"/>
</dbReference>
<dbReference type="InterPro" id="IPR003607">
    <property type="entry name" value="HD/PDEase_dom"/>
</dbReference>
<dbReference type="Gene3D" id="1.10.3210.10">
    <property type="entry name" value="Hypothetical protein af1432"/>
    <property type="match status" value="1"/>
</dbReference>
<dbReference type="InterPro" id="IPR029787">
    <property type="entry name" value="Nucleotide_cyclase"/>
</dbReference>
<evidence type="ECO:0000259" key="1">
    <source>
        <dbReference type="PROSITE" id="PS50112"/>
    </source>
</evidence>
<feature type="domain" description="PAS" evidence="1">
    <location>
        <begin position="263"/>
        <end position="334"/>
    </location>
</feature>
<dbReference type="InterPro" id="IPR001610">
    <property type="entry name" value="PAC"/>
</dbReference>
<dbReference type="SUPFAM" id="SSF55073">
    <property type="entry name" value="Nucleotide cyclase"/>
    <property type="match status" value="1"/>
</dbReference>
<dbReference type="CDD" id="cd00077">
    <property type="entry name" value="HDc"/>
    <property type="match status" value="1"/>
</dbReference>
<dbReference type="InterPro" id="IPR000160">
    <property type="entry name" value="GGDEF_dom"/>
</dbReference>
<dbReference type="SMART" id="SM00267">
    <property type="entry name" value="GGDEF"/>
    <property type="match status" value="1"/>
</dbReference>
<sequence length="725" mass="83395">MQKSYMDHELYEKVFNGTQDSLFIVEVVGPFEFRFLRTNLAHQTKTGISQEQIQNQTPLSLLGKELGDQVAINYQKCVDAGKSVTYEETLDLPGGTRIWTTTLTPIIRKGITAFIVGSATDITERVENEQKRIASEKLLLKIINNIPMRIFWKDKDLKYLGCNSHFAKDSGWGSPEALIGKTDYEMSWKSLAEDYRKDDLDVMIQEEEKINYIEKVINADGERRFVRTSKIPLYDQNAEVFGMLGAFEDITDTLNLEEALKESEQRYEELASISKAVVFELDRNGMYTYVSPSVEPILGYKPAELIGKSYFYDITSPENRQSLMDYGRKVLEEGGQVSDYEHQLQRKDRVNVWVTTNGFCLLDENGRTKSFRGMDIDISHIKTAEEKIRYLSFHDQLTGLYNRHFFEAEIQRLDTYRNWPLTVMMVDANGLKLINDAFGHQAGDELLIKMAEALKESIRSDDIISRIGGDEYVLLLPGTCEEEAGKMVERIQQNTDRKKIKNLPLSFSYGYYTKWNEKLTVEDTLKLAETKMYNQKNEGRKSLRKEMIQKILEELFRTLPEEKCHGEKVAALCFEIGKVLGFEKRKLEKLRLAGYYHDIGKIAIDPTILQSGCLLTMDQREEIQRHAEAGYVILSSSSDYLDISEDILQHHEQYDGNGYPAGLSGEQINLNAQIISIANYYDSMSRNRPHRDALRREAVLEQIQQQKGKRFNPRLVDAFMKVISS</sequence>
<dbReference type="SMART" id="SM00471">
    <property type="entry name" value="HDc"/>
    <property type="match status" value="1"/>
</dbReference>
<dbReference type="PANTHER" id="PTHR44757">
    <property type="entry name" value="DIGUANYLATE CYCLASE DGCP"/>
    <property type="match status" value="1"/>
</dbReference>